<comment type="caution">
    <text evidence="4">The sequence shown here is derived from an EMBL/GenBank/DDBJ whole genome shotgun (WGS) entry which is preliminary data.</text>
</comment>
<reference evidence="4" key="1">
    <citation type="submission" date="2022-12" db="EMBL/GenBank/DDBJ databases">
        <authorList>
            <person name="Brejova B."/>
        </authorList>
    </citation>
    <scope>NUCLEOTIDE SEQUENCE</scope>
</reference>
<dbReference type="SUPFAM" id="SSF46689">
    <property type="entry name" value="Homeodomain-like"/>
    <property type="match status" value="1"/>
</dbReference>
<feature type="region of interest" description="Disordered" evidence="1">
    <location>
        <begin position="242"/>
        <end position="278"/>
    </location>
</feature>
<evidence type="ECO:0000259" key="3">
    <source>
        <dbReference type="PROSITE" id="PS51294"/>
    </source>
</evidence>
<dbReference type="Pfam" id="PF13921">
    <property type="entry name" value="Myb_DNA-bind_6"/>
    <property type="match status" value="1"/>
</dbReference>
<name>A0A9W4XJN7_9ASCO</name>
<keyword evidence="5" id="KW-1185">Reference proteome</keyword>
<evidence type="ECO:0000313" key="5">
    <source>
        <dbReference type="Proteomes" id="UP001152885"/>
    </source>
</evidence>
<dbReference type="EMBL" id="CANTUO010000001">
    <property type="protein sequence ID" value="CAI5756199.1"/>
    <property type="molecule type" value="Genomic_DNA"/>
</dbReference>
<dbReference type="PROSITE" id="PS50090">
    <property type="entry name" value="MYB_LIKE"/>
    <property type="match status" value="1"/>
</dbReference>
<gene>
    <name evidence="4" type="ORF">CANVERA_P0716</name>
</gene>
<feature type="region of interest" description="Disordered" evidence="1">
    <location>
        <begin position="35"/>
        <end position="112"/>
    </location>
</feature>
<feature type="compositionally biased region" description="Low complexity" evidence="1">
    <location>
        <begin position="68"/>
        <end position="78"/>
    </location>
</feature>
<organism evidence="4 5">
    <name type="scientific">Candida verbasci</name>
    <dbReference type="NCBI Taxonomy" id="1227364"/>
    <lineage>
        <taxon>Eukaryota</taxon>
        <taxon>Fungi</taxon>
        <taxon>Dikarya</taxon>
        <taxon>Ascomycota</taxon>
        <taxon>Saccharomycotina</taxon>
        <taxon>Pichiomycetes</taxon>
        <taxon>Debaryomycetaceae</taxon>
        <taxon>Candida/Lodderomyces clade</taxon>
        <taxon>Candida</taxon>
    </lineage>
</organism>
<accession>A0A9W4XJN7</accession>
<evidence type="ECO:0000259" key="2">
    <source>
        <dbReference type="PROSITE" id="PS50090"/>
    </source>
</evidence>
<feature type="domain" description="HTH myb-type" evidence="3">
    <location>
        <begin position="175"/>
        <end position="229"/>
    </location>
</feature>
<sequence length="278" mass="32510">MTTLMSNNNNSLHPNSNFINHYLVEESNGIVLTPSPNTISSSSFIDSPYRTSSSMSTNSSVPVKYYSNQNQNQNQNQGQGQGQIPTPPHSQLIHCQPSSIAPPPPPPPPQQILPLPNYHYQLQQQQPIYYPQPIQYAHQQQQPIYVPAYNNKNNNYNPSDQAHFFNQQRYSPIRRKSKQSTTWSPKEDKLLRELKEIQKLGWREISTFFHDRTPNACQFRWRRIISSENAAKEIINNDKVEEMYQEQQEKEQEQQQEQEHDLEQDHQKKQHSITFLLN</sequence>
<evidence type="ECO:0000313" key="4">
    <source>
        <dbReference type="EMBL" id="CAI5756199.1"/>
    </source>
</evidence>
<dbReference type="SMART" id="SM00717">
    <property type="entry name" value="SANT"/>
    <property type="match status" value="1"/>
</dbReference>
<dbReference type="PROSITE" id="PS51294">
    <property type="entry name" value="HTH_MYB"/>
    <property type="match status" value="1"/>
</dbReference>
<dbReference type="InterPro" id="IPR017930">
    <property type="entry name" value="Myb_dom"/>
</dbReference>
<dbReference type="InterPro" id="IPR009057">
    <property type="entry name" value="Homeodomain-like_sf"/>
</dbReference>
<dbReference type="OrthoDB" id="2143914at2759"/>
<dbReference type="Proteomes" id="UP001152885">
    <property type="component" value="Unassembled WGS sequence"/>
</dbReference>
<feature type="compositionally biased region" description="Basic and acidic residues" evidence="1">
    <location>
        <begin position="242"/>
        <end position="267"/>
    </location>
</feature>
<protein>
    <recommendedName>
        <fullName evidence="6">Myb-like domain-containing protein</fullName>
    </recommendedName>
</protein>
<evidence type="ECO:0008006" key="6">
    <source>
        <dbReference type="Google" id="ProtNLM"/>
    </source>
</evidence>
<dbReference type="AlphaFoldDB" id="A0A9W4XJN7"/>
<feature type="compositionally biased region" description="Pro residues" evidence="1">
    <location>
        <begin position="100"/>
        <end position="111"/>
    </location>
</feature>
<proteinExistence type="predicted"/>
<dbReference type="CDD" id="cd00167">
    <property type="entry name" value="SANT"/>
    <property type="match status" value="1"/>
</dbReference>
<feature type="compositionally biased region" description="Low complexity" evidence="1">
    <location>
        <begin position="51"/>
        <end position="60"/>
    </location>
</feature>
<dbReference type="Gene3D" id="1.10.10.60">
    <property type="entry name" value="Homeodomain-like"/>
    <property type="match status" value="1"/>
</dbReference>
<dbReference type="InterPro" id="IPR001005">
    <property type="entry name" value="SANT/Myb"/>
</dbReference>
<feature type="compositionally biased region" description="Polar residues" evidence="1">
    <location>
        <begin position="35"/>
        <end position="45"/>
    </location>
</feature>
<evidence type="ECO:0000256" key="1">
    <source>
        <dbReference type="SAM" id="MobiDB-lite"/>
    </source>
</evidence>
<feature type="domain" description="Myb-like" evidence="2">
    <location>
        <begin position="175"/>
        <end position="225"/>
    </location>
</feature>